<name>A0A8S9S1P4_BRACR</name>
<evidence type="ECO:0000313" key="1">
    <source>
        <dbReference type="EMBL" id="KAF3586578.1"/>
    </source>
</evidence>
<reference evidence="1" key="1">
    <citation type="submission" date="2019-12" db="EMBL/GenBank/DDBJ databases">
        <title>Genome sequencing and annotation of Brassica cretica.</title>
        <authorList>
            <person name="Studholme D.J."/>
            <person name="Sarris P."/>
        </authorList>
    </citation>
    <scope>NUCLEOTIDE SEQUENCE</scope>
    <source>
        <strain evidence="1">PFS-109/04</strain>
        <tissue evidence="1">Leaf</tissue>
    </source>
</reference>
<sequence>MKQEQVRSDIEGGIYKDGTKIDCSFGPTRRAGKLDYSFGPTRPFGDLDWSNSPSGRVELPVRSNTPLRRVGRASSLPRWRAGLIEPYARFVFSTPRIRLSRDSSNLSRGLIV</sequence>
<protein>
    <submittedName>
        <fullName evidence="1">Uncharacterized protein</fullName>
    </submittedName>
</protein>
<organism evidence="1 2">
    <name type="scientific">Brassica cretica</name>
    <name type="common">Mustard</name>
    <dbReference type="NCBI Taxonomy" id="69181"/>
    <lineage>
        <taxon>Eukaryota</taxon>
        <taxon>Viridiplantae</taxon>
        <taxon>Streptophyta</taxon>
        <taxon>Embryophyta</taxon>
        <taxon>Tracheophyta</taxon>
        <taxon>Spermatophyta</taxon>
        <taxon>Magnoliopsida</taxon>
        <taxon>eudicotyledons</taxon>
        <taxon>Gunneridae</taxon>
        <taxon>Pentapetalae</taxon>
        <taxon>rosids</taxon>
        <taxon>malvids</taxon>
        <taxon>Brassicales</taxon>
        <taxon>Brassicaceae</taxon>
        <taxon>Brassiceae</taxon>
        <taxon>Brassica</taxon>
    </lineage>
</organism>
<gene>
    <name evidence="1" type="ORF">F2Q69_00030348</name>
</gene>
<dbReference type="Proteomes" id="UP000712600">
    <property type="component" value="Unassembled WGS sequence"/>
</dbReference>
<evidence type="ECO:0000313" key="2">
    <source>
        <dbReference type="Proteomes" id="UP000712600"/>
    </source>
</evidence>
<comment type="caution">
    <text evidence="1">The sequence shown here is derived from an EMBL/GenBank/DDBJ whole genome shotgun (WGS) entry which is preliminary data.</text>
</comment>
<proteinExistence type="predicted"/>
<dbReference type="AlphaFoldDB" id="A0A8S9S1P4"/>
<dbReference type="EMBL" id="QGKX02000088">
    <property type="protein sequence ID" value="KAF3586578.1"/>
    <property type="molecule type" value="Genomic_DNA"/>
</dbReference>
<accession>A0A8S9S1P4</accession>